<comment type="caution">
    <text evidence="2">The sequence shown here is derived from an EMBL/GenBank/DDBJ whole genome shotgun (WGS) entry which is preliminary data.</text>
</comment>
<dbReference type="EMBL" id="MFSU01000048">
    <property type="protein sequence ID" value="OGI47695.1"/>
    <property type="molecule type" value="Genomic_DNA"/>
</dbReference>
<dbReference type="STRING" id="1817760.A2151_02900"/>
<dbReference type="AlphaFoldDB" id="A0A1F6TRK1"/>
<dbReference type="Proteomes" id="UP000178885">
    <property type="component" value="Unassembled WGS sequence"/>
</dbReference>
<accession>A0A1F6TRK1</accession>
<proteinExistence type="predicted"/>
<feature type="compositionally biased region" description="Pro residues" evidence="1">
    <location>
        <begin position="39"/>
        <end position="48"/>
    </location>
</feature>
<name>A0A1F6TRK1_9PROT</name>
<protein>
    <submittedName>
        <fullName evidence="2">Uncharacterized protein</fullName>
    </submittedName>
</protein>
<feature type="region of interest" description="Disordered" evidence="1">
    <location>
        <begin position="29"/>
        <end position="211"/>
    </location>
</feature>
<organism evidence="2 3">
    <name type="scientific">Candidatus Muproteobacteria bacterium RBG_16_65_34</name>
    <dbReference type="NCBI Taxonomy" id="1817760"/>
    <lineage>
        <taxon>Bacteria</taxon>
        <taxon>Pseudomonadati</taxon>
        <taxon>Pseudomonadota</taxon>
        <taxon>Candidatus Muproteobacteria</taxon>
    </lineage>
</organism>
<reference evidence="2 3" key="1">
    <citation type="journal article" date="2016" name="Nat. Commun.">
        <title>Thousands of microbial genomes shed light on interconnected biogeochemical processes in an aquifer system.</title>
        <authorList>
            <person name="Anantharaman K."/>
            <person name="Brown C.T."/>
            <person name="Hug L.A."/>
            <person name="Sharon I."/>
            <person name="Castelle C.J."/>
            <person name="Probst A.J."/>
            <person name="Thomas B.C."/>
            <person name="Singh A."/>
            <person name="Wilkins M.J."/>
            <person name="Karaoz U."/>
            <person name="Brodie E.L."/>
            <person name="Williams K.H."/>
            <person name="Hubbard S.S."/>
            <person name="Banfield J.F."/>
        </authorList>
    </citation>
    <scope>NUCLEOTIDE SEQUENCE [LARGE SCALE GENOMIC DNA]</scope>
</reference>
<evidence type="ECO:0000313" key="2">
    <source>
        <dbReference type="EMBL" id="OGI47695.1"/>
    </source>
</evidence>
<feature type="compositionally biased region" description="Pro residues" evidence="1">
    <location>
        <begin position="123"/>
        <end position="132"/>
    </location>
</feature>
<gene>
    <name evidence="2" type="ORF">A2151_02900</name>
</gene>
<evidence type="ECO:0000256" key="1">
    <source>
        <dbReference type="SAM" id="MobiDB-lite"/>
    </source>
</evidence>
<evidence type="ECO:0000313" key="3">
    <source>
        <dbReference type="Proteomes" id="UP000178885"/>
    </source>
</evidence>
<sequence length="340" mass="35569">MNTVDEKPKHKPSERHTLEEVLKSLQDLIRNDLLENAPPAKPPPPASGTPPAHAKPSGPIDIHSVMQSLRELVGKELTAEDAPAPAPAPAAAWVAETPPPESKATRNAEPATGTLRAKKAPAREPPPTPPPKATAGGGLQQYLPFDAARPTDDLELTAPPGADLEVLATDSTKKKPPAPGATRESRTLDAATQPAGPPAPEGVRAADASAPGKDLAAALKELDTVEFTPSSADDAAQAPAFDLDDIPVLDDIVLESPGATSEIPVLFDEVAVPAPKSPPSPERARDLAIQVIARLNIELRKSGATALDPQVIPRLQALLREALEREAANRDNNAPKTQNP</sequence>